<dbReference type="SUPFAM" id="SSF46689">
    <property type="entry name" value="Homeodomain-like"/>
    <property type="match status" value="1"/>
</dbReference>
<feature type="domain" description="HTH tetR-type" evidence="5">
    <location>
        <begin position="1"/>
        <end position="42"/>
    </location>
</feature>
<evidence type="ECO:0000259" key="5">
    <source>
        <dbReference type="PROSITE" id="PS50977"/>
    </source>
</evidence>
<dbReference type="PROSITE" id="PS50977">
    <property type="entry name" value="HTH_TETR_2"/>
    <property type="match status" value="1"/>
</dbReference>
<gene>
    <name evidence="6" type="ORF">BJY14_005312</name>
</gene>
<dbReference type="Pfam" id="PF00440">
    <property type="entry name" value="TetR_N"/>
    <property type="match status" value="1"/>
</dbReference>
<dbReference type="EMBL" id="JACCBA010000001">
    <property type="protein sequence ID" value="NYD49329.1"/>
    <property type="molecule type" value="Genomic_DNA"/>
</dbReference>
<dbReference type="Proteomes" id="UP000529783">
    <property type="component" value="Unassembled WGS sequence"/>
</dbReference>
<dbReference type="RefSeq" id="WP_312879407.1">
    <property type="nucleotide sequence ID" value="NZ_JACCBA010000001.1"/>
</dbReference>
<keyword evidence="2 4" id="KW-0238">DNA-binding</keyword>
<evidence type="ECO:0000256" key="4">
    <source>
        <dbReference type="PROSITE-ProRule" id="PRU00335"/>
    </source>
</evidence>
<feature type="DNA-binding region" description="H-T-H motif" evidence="4">
    <location>
        <begin position="5"/>
        <end position="24"/>
    </location>
</feature>
<dbReference type="GO" id="GO:0000976">
    <property type="term" value="F:transcription cis-regulatory region binding"/>
    <property type="evidence" value="ECO:0007669"/>
    <property type="project" value="TreeGrafter"/>
</dbReference>
<reference evidence="6 7" key="1">
    <citation type="submission" date="2020-07" db="EMBL/GenBank/DDBJ databases">
        <title>Sequencing the genomes of 1000 actinobacteria strains.</title>
        <authorList>
            <person name="Klenk H.-P."/>
        </authorList>
    </citation>
    <scope>NUCLEOTIDE SEQUENCE [LARGE SCALE GENOMIC DNA]</scope>
    <source>
        <strain evidence="6 7">DSM 40398</strain>
    </source>
</reference>
<keyword evidence="7" id="KW-1185">Reference proteome</keyword>
<dbReference type="PANTHER" id="PTHR30055:SF234">
    <property type="entry name" value="HTH-TYPE TRANSCRIPTIONAL REGULATOR BETI"/>
    <property type="match status" value="1"/>
</dbReference>
<keyword evidence="3" id="KW-0804">Transcription</keyword>
<protein>
    <submittedName>
        <fullName evidence="6">AcrR family transcriptional regulator</fullName>
    </submittedName>
</protein>
<proteinExistence type="predicted"/>
<evidence type="ECO:0000313" key="6">
    <source>
        <dbReference type="EMBL" id="NYD49329.1"/>
    </source>
</evidence>
<dbReference type="SUPFAM" id="SSF48498">
    <property type="entry name" value="Tetracyclin repressor-like, C-terminal domain"/>
    <property type="match status" value="1"/>
</dbReference>
<accession>A0A7Y9JJE6</accession>
<keyword evidence="1" id="KW-0805">Transcription regulation</keyword>
<dbReference type="InterPro" id="IPR001647">
    <property type="entry name" value="HTH_TetR"/>
</dbReference>
<dbReference type="InterPro" id="IPR009057">
    <property type="entry name" value="Homeodomain-like_sf"/>
</dbReference>
<dbReference type="AlphaFoldDB" id="A0A7Y9JJE6"/>
<evidence type="ECO:0000313" key="7">
    <source>
        <dbReference type="Proteomes" id="UP000529783"/>
    </source>
</evidence>
<evidence type="ECO:0000256" key="3">
    <source>
        <dbReference type="ARBA" id="ARBA00023163"/>
    </source>
</evidence>
<dbReference type="PANTHER" id="PTHR30055">
    <property type="entry name" value="HTH-TYPE TRANSCRIPTIONAL REGULATOR RUTR"/>
    <property type="match status" value="1"/>
</dbReference>
<name>A0A7Y9JJE6_9ACTN</name>
<evidence type="ECO:0000256" key="1">
    <source>
        <dbReference type="ARBA" id="ARBA00023015"/>
    </source>
</evidence>
<comment type="caution">
    <text evidence="6">The sequence shown here is derived from an EMBL/GenBank/DDBJ whole genome shotgun (WGS) entry which is preliminary data.</text>
</comment>
<organism evidence="6 7">
    <name type="scientific">Actinomadura luteofluorescens</name>
    <dbReference type="NCBI Taxonomy" id="46163"/>
    <lineage>
        <taxon>Bacteria</taxon>
        <taxon>Bacillati</taxon>
        <taxon>Actinomycetota</taxon>
        <taxon>Actinomycetes</taxon>
        <taxon>Streptosporangiales</taxon>
        <taxon>Thermomonosporaceae</taxon>
        <taxon>Actinomadura</taxon>
    </lineage>
</organism>
<dbReference type="Gene3D" id="1.10.357.10">
    <property type="entry name" value="Tetracycline Repressor, domain 2"/>
    <property type="match status" value="1"/>
</dbReference>
<evidence type="ECO:0000256" key="2">
    <source>
        <dbReference type="ARBA" id="ARBA00023125"/>
    </source>
</evidence>
<dbReference type="InterPro" id="IPR036271">
    <property type="entry name" value="Tet_transcr_reg_TetR-rel_C_sf"/>
</dbReference>
<dbReference type="InterPro" id="IPR050109">
    <property type="entry name" value="HTH-type_TetR-like_transc_reg"/>
</dbReference>
<dbReference type="GO" id="GO:0003700">
    <property type="term" value="F:DNA-binding transcription factor activity"/>
    <property type="evidence" value="ECO:0007669"/>
    <property type="project" value="TreeGrafter"/>
</dbReference>
<sequence length="164" mass="17091">MGDAGLGAVADAAGVTRQTVYAHFPSREKLLLALAERLTGETVAAMDAADPEAGPAADALVRLLDAAARAAGRHPALTRRISAVPVSTRADHERHEPVADRIGRVIERGRRGGEFDDRLPVGWLVAAAIALAHAASEERQAGRMPGAVADDALRVSLLRLLGAS</sequence>